<feature type="compositionally biased region" description="Low complexity" evidence="8">
    <location>
        <begin position="65"/>
        <end position="81"/>
    </location>
</feature>
<feature type="compositionally biased region" description="Basic and acidic residues" evidence="8">
    <location>
        <begin position="274"/>
        <end position="284"/>
    </location>
</feature>
<dbReference type="GO" id="GO:0005634">
    <property type="term" value="C:nucleus"/>
    <property type="evidence" value="ECO:0007669"/>
    <property type="project" value="UniProtKB-SubCell"/>
</dbReference>
<name>A0A8J5T0I1_ZIZPA</name>
<evidence type="ECO:0000256" key="5">
    <source>
        <dbReference type="ARBA" id="ARBA00022884"/>
    </source>
</evidence>
<evidence type="ECO:0000259" key="9">
    <source>
        <dbReference type="PROSITE" id="PS50199"/>
    </source>
</evidence>
<feature type="domain" description="RanBP2-type" evidence="9">
    <location>
        <begin position="242"/>
        <end position="273"/>
    </location>
</feature>
<feature type="region of interest" description="Disordered" evidence="8">
    <location>
        <begin position="274"/>
        <end position="375"/>
    </location>
</feature>
<accession>A0A8J5T0I1</accession>
<comment type="subcellular location">
    <subcellularLocation>
        <location evidence="1">Nucleus</location>
    </subcellularLocation>
</comment>
<dbReference type="PANTHER" id="PTHR23238">
    <property type="entry name" value="RNA BINDING PROTEIN"/>
    <property type="match status" value="1"/>
</dbReference>
<evidence type="ECO:0000256" key="8">
    <source>
        <dbReference type="SAM" id="MobiDB-lite"/>
    </source>
</evidence>
<feature type="compositionally biased region" description="Basic residues" evidence="8">
    <location>
        <begin position="126"/>
        <end position="139"/>
    </location>
</feature>
<dbReference type="GO" id="GO:0003723">
    <property type="term" value="F:RNA binding"/>
    <property type="evidence" value="ECO:0007669"/>
    <property type="project" value="UniProtKB-KW"/>
</dbReference>
<keyword evidence="3 7" id="KW-0863">Zinc-finger</keyword>
<gene>
    <name evidence="10" type="ORF">GUJ93_ZPchr0006g42158</name>
</gene>
<feature type="compositionally biased region" description="Basic and acidic residues" evidence="8">
    <location>
        <begin position="353"/>
        <end position="375"/>
    </location>
</feature>
<dbReference type="PROSITE" id="PS50199">
    <property type="entry name" value="ZF_RANBP2_2"/>
    <property type="match status" value="1"/>
</dbReference>
<evidence type="ECO:0000313" key="11">
    <source>
        <dbReference type="Proteomes" id="UP000729402"/>
    </source>
</evidence>
<feature type="compositionally biased region" description="Gly residues" evidence="8">
    <location>
        <begin position="465"/>
        <end position="475"/>
    </location>
</feature>
<comment type="caution">
    <text evidence="10">The sequence shown here is derived from an EMBL/GenBank/DDBJ whole genome shotgun (WGS) entry which is preliminary data.</text>
</comment>
<dbReference type="SMART" id="SM00547">
    <property type="entry name" value="ZnF_RBZ"/>
    <property type="match status" value="1"/>
</dbReference>
<keyword evidence="2" id="KW-0479">Metal-binding</keyword>
<dbReference type="EMBL" id="JAAALK010000283">
    <property type="protein sequence ID" value="KAG8075689.1"/>
    <property type="molecule type" value="Genomic_DNA"/>
</dbReference>
<dbReference type="InterPro" id="IPR034870">
    <property type="entry name" value="TET_fam"/>
</dbReference>
<reference evidence="10" key="1">
    <citation type="journal article" date="2021" name="bioRxiv">
        <title>Whole Genome Assembly and Annotation of Northern Wild Rice, Zizania palustris L., Supports a Whole Genome Duplication in the Zizania Genus.</title>
        <authorList>
            <person name="Haas M."/>
            <person name="Kono T."/>
            <person name="Macchietto M."/>
            <person name="Millas R."/>
            <person name="McGilp L."/>
            <person name="Shao M."/>
            <person name="Duquette J."/>
            <person name="Hirsch C.N."/>
            <person name="Kimball J."/>
        </authorList>
    </citation>
    <scope>NUCLEOTIDE SEQUENCE</scope>
    <source>
        <tissue evidence="10">Fresh leaf tissue</tissue>
    </source>
</reference>
<dbReference type="OrthoDB" id="1878647at2759"/>
<evidence type="ECO:0000256" key="6">
    <source>
        <dbReference type="ARBA" id="ARBA00023242"/>
    </source>
</evidence>
<dbReference type="InterPro" id="IPR001876">
    <property type="entry name" value="Znf_RanBP2"/>
</dbReference>
<evidence type="ECO:0000256" key="4">
    <source>
        <dbReference type="ARBA" id="ARBA00022833"/>
    </source>
</evidence>
<keyword evidence="5" id="KW-0694">RNA-binding</keyword>
<feature type="region of interest" description="Disordered" evidence="8">
    <location>
        <begin position="404"/>
        <end position="500"/>
    </location>
</feature>
<dbReference type="AlphaFoldDB" id="A0A8J5T0I1"/>
<evidence type="ECO:0000256" key="2">
    <source>
        <dbReference type="ARBA" id="ARBA00022723"/>
    </source>
</evidence>
<evidence type="ECO:0000313" key="10">
    <source>
        <dbReference type="EMBL" id="KAG8075689.1"/>
    </source>
</evidence>
<evidence type="ECO:0000256" key="1">
    <source>
        <dbReference type="ARBA" id="ARBA00004123"/>
    </source>
</evidence>
<dbReference type="GO" id="GO:0008270">
    <property type="term" value="F:zinc ion binding"/>
    <property type="evidence" value="ECO:0007669"/>
    <property type="project" value="UniProtKB-KW"/>
</dbReference>
<keyword evidence="6" id="KW-0539">Nucleus</keyword>
<feature type="compositionally biased region" description="Basic residues" evidence="8">
    <location>
        <begin position="85"/>
        <end position="97"/>
    </location>
</feature>
<reference evidence="10" key="2">
    <citation type="submission" date="2021-02" db="EMBL/GenBank/DDBJ databases">
        <authorList>
            <person name="Kimball J.A."/>
            <person name="Haas M.W."/>
            <person name="Macchietto M."/>
            <person name="Kono T."/>
            <person name="Duquette J."/>
            <person name="Shao M."/>
        </authorList>
    </citation>
    <scope>NUCLEOTIDE SEQUENCE</scope>
    <source>
        <tissue evidence="10">Fresh leaf tissue</tissue>
    </source>
</reference>
<feature type="region of interest" description="Disordered" evidence="8">
    <location>
        <begin position="1"/>
        <end position="181"/>
    </location>
</feature>
<evidence type="ECO:0000256" key="3">
    <source>
        <dbReference type="ARBA" id="ARBA00022771"/>
    </source>
</evidence>
<feature type="compositionally biased region" description="Acidic residues" evidence="8">
    <location>
        <begin position="9"/>
        <end position="21"/>
    </location>
</feature>
<feature type="compositionally biased region" description="Low complexity" evidence="8">
    <location>
        <begin position="454"/>
        <end position="464"/>
    </location>
</feature>
<keyword evidence="11" id="KW-1185">Reference proteome</keyword>
<organism evidence="10 11">
    <name type="scientific">Zizania palustris</name>
    <name type="common">Northern wild rice</name>
    <dbReference type="NCBI Taxonomy" id="103762"/>
    <lineage>
        <taxon>Eukaryota</taxon>
        <taxon>Viridiplantae</taxon>
        <taxon>Streptophyta</taxon>
        <taxon>Embryophyta</taxon>
        <taxon>Tracheophyta</taxon>
        <taxon>Spermatophyta</taxon>
        <taxon>Magnoliopsida</taxon>
        <taxon>Liliopsida</taxon>
        <taxon>Poales</taxon>
        <taxon>Poaceae</taxon>
        <taxon>BOP clade</taxon>
        <taxon>Oryzoideae</taxon>
        <taxon>Oryzeae</taxon>
        <taxon>Zizaniinae</taxon>
        <taxon>Zizania</taxon>
    </lineage>
</organism>
<dbReference type="FunFam" id="4.10.1060.10:FF:000017">
    <property type="entry name" value="FUS RNA-binding protein"/>
    <property type="match status" value="1"/>
</dbReference>
<dbReference type="Proteomes" id="UP000729402">
    <property type="component" value="Unassembled WGS sequence"/>
</dbReference>
<evidence type="ECO:0000256" key="7">
    <source>
        <dbReference type="PROSITE-ProRule" id="PRU00322"/>
    </source>
</evidence>
<keyword evidence="4" id="KW-0862">Zinc</keyword>
<protein>
    <recommendedName>
        <fullName evidence="9">RanBP2-type domain-containing protein</fullName>
    </recommendedName>
</protein>
<dbReference type="GO" id="GO:0006355">
    <property type="term" value="P:regulation of DNA-templated transcription"/>
    <property type="evidence" value="ECO:0007669"/>
    <property type="project" value="InterPro"/>
</dbReference>
<proteinExistence type="predicted"/>
<sequence length="500" mass="56359">MRPRGRGDDVDEDEEDDEDVEYSPHRRAPELVPEPAPEQQPPPRLTRAPLSSLVVKPPPRQENGASSSPDAAARSSTSPAAGVPSRHRGSSLPRHRRDFSPLDPRERRRSPLPPSARRLSGSPPPQRRRLSPPRQHRRLSPPVLQPRHPRLYDEPQGYGMHAGPPPPRQRRPENNNFNDDFGPRYAHGYHGGGRGGVARFRDASPYGRGGRSYGRGFNAPGKEFINIDGEYVHRNDPNLSPREGDWICQNPNCGNLNFARRTHCNNCNKYRHSREVCEPSHSPDRGYVNPPRVPPRNLGPSDRIPPRNFGPSDRVPLRNPGPSDRPPPRDMARYRSPPHDWGVSDPKGFSRSPPDHAGRYADPLRRERMGFRGDRQLRDSVKHDWSSADDYNLRGRPHNEFYLERSRRRSVSPQDNWGRNMRDRSRSPAGSRPLKGSFTGRGRTDLDYADPYVGRGRPNNSNAGRGRGNGRGYRSGGDTYLGGDRGDRRAVPNGRNDGSY</sequence>
<feature type="compositionally biased region" description="Pro residues" evidence="8">
    <location>
        <begin position="32"/>
        <end position="44"/>
    </location>
</feature>
<dbReference type="PROSITE" id="PS01358">
    <property type="entry name" value="ZF_RANBP2_1"/>
    <property type="match status" value="1"/>
</dbReference>